<evidence type="ECO:0000256" key="9">
    <source>
        <dbReference type="SAM" id="Phobius"/>
    </source>
</evidence>
<proteinExistence type="predicted"/>
<keyword evidence="8 9" id="KW-0472">Membrane</keyword>
<dbReference type="Gene3D" id="1.20.1560.10">
    <property type="entry name" value="ABC transporter type 1, transmembrane domain"/>
    <property type="match status" value="1"/>
</dbReference>
<keyword evidence="4 9" id="KW-0812">Transmembrane</keyword>
<dbReference type="GO" id="GO:0005886">
    <property type="term" value="C:plasma membrane"/>
    <property type="evidence" value="ECO:0007669"/>
    <property type="project" value="UniProtKB-SubCell"/>
</dbReference>
<feature type="transmembrane region" description="Helical" evidence="9">
    <location>
        <begin position="157"/>
        <end position="181"/>
    </location>
</feature>
<evidence type="ECO:0000256" key="2">
    <source>
        <dbReference type="ARBA" id="ARBA00022448"/>
    </source>
</evidence>
<dbReference type="Proteomes" id="UP000522163">
    <property type="component" value="Unassembled WGS sequence"/>
</dbReference>
<evidence type="ECO:0000256" key="1">
    <source>
        <dbReference type="ARBA" id="ARBA00004651"/>
    </source>
</evidence>
<dbReference type="SMART" id="SM00382">
    <property type="entry name" value="AAA"/>
    <property type="match status" value="1"/>
</dbReference>
<dbReference type="Pfam" id="PF00664">
    <property type="entry name" value="ABC_membrane"/>
    <property type="match status" value="1"/>
</dbReference>
<evidence type="ECO:0000259" key="10">
    <source>
        <dbReference type="PROSITE" id="PS50893"/>
    </source>
</evidence>
<accession>A0A7W9SIC5</accession>
<protein>
    <submittedName>
        <fullName evidence="12">ABC-type multidrug transport system fused ATPase/permease subunit</fullName>
    </submittedName>
</protein>
<reference evidence="12 13" key="1">
    <citation type="submission" date="2020-08" db="EMBL/GenBank/DDBJ databases">
        <title>Genomic Encyclopedia of Type Strains, Phase IV (KMG-IV): sequencing the most valuable type-strain genomes for metagenomic binning, comparative biology and taxonomic classification.</title>
        <authorList>
            <person name="Goeker M."/>
        </authorList>
    </citation>
    <scope>NUCLEOTIDE SEQUENCE [LARGE SCALE GENOMIC DNA]</scope>
    <source>
        <strain evidence="12 13">DSM 17245</strain>
    </source>
</reference>
<dbReference type="PANTHER" id="PTHR43394">
    <property type="entry name" value="ATP-DEPENDENT PERMEASE MDL1, MITOCHONDRIAL"/>
    <property type="match status" value="1"/>
</dbReference>
<dbReference type="PROSITE" id="PS50929">
    <property type="entry name" value="ABC_TM1F"/>
    <property type="match status" value="1"/>
</dbReference>
<feature type="domain" description="ABC transmembrane type-1" evidence="11">
    <location>
        <begin position="16"/>
        <end position="298"/>
    </location>
</feature>
<keyword evidence="3" id="KW-1003">Cell membrane</keyword>
<dbReference type="InterPro" id="IPR017871">
    <property type="entry name" value="ABC_transporter-like_CS"/>
</dbReference>
<keyword evidence="7 9" id="KW-1133">Transmembrane helix</keyword>
<keyword evidence="6" id="KW-0067">ATP-binding</keyword>
<evidence type="ECO:0000256" key="3">
    <source>
        <dbReference type="ARBA" id="ARBA00022475"/>
    </source>
</evidence>
<dbReference type="FunFam" id="3.40.50.300:FF:000854">
    <property type="entry name" value="Multidrug ABC transporter ATP-binding protein"/>
    <property type="match status" value="1"/>
</dbReference>
<gene>
    <name evidence="12" type="ORF">HNQ46_001962</name>
</gene>
<dbReference type="AlphaFoldDB" id="A0A7W9SIC5"/>
<dbReference type="RefSeq" id="WP_183684505.1">
    <property type="nucleotide sequence ID" value="NZ_JACHHH010000010.1"/>
</dbReference>
<dbReference type="GeneID" id="85015493"/>
<dbReference type="Pfam" id="PF00005">
    <property type="entry name" value="ABC_tran"/>
    <property type="match status" value="1"/>
</dbReference>
<feature type="transmembrane region" description="Helical" evidence="9">
    <location>
        <begin position="20"/>
        <end position="40"/>
    </location>
</feature>
<dbReference type="GO" id="GO:0015421">
    <property type="term" value="F:ABC-type oligopeptide transporter activity"/>
    <property type="evidence" value="ECO:0007669"/>
    <property type="project" value="TreeGrafter"/>
</dbReference>
<comment type="caution">
    <text evidence="12">The sequence shown here is derived from an EMBL/GenBank/DDBJ whole genome shotgun (WGS) entry which is preliminary data.</text>
</comment>
<sequence>MRRILSYMEKVKGKSILAPLFKCLESMFELFVPLVIAGMIDQGIRKENLAVIWHSLFLLLALACIGCLTAVIAQYFAAEVAMVVGKSYRRDLFHKILSLPYRDYNELSASSLITRIGPDIFQIESTVNMVLRLLMRSPFIVVGACIMAFRMSARLSVLFLFVLLLLSIVVFGIMALTMPFYKRIQVSLENITRKYRENIMGIRVVRAFCQEEKEEEEFLEKNQDYTKVQITVGKISALLNPMSMLLIQFGLMGILYFSSKMVNDGRLFQGNVVALTNYMSQILLELLKLANLIILMVKAYASISRIEEVMERKNEEDQSVNDKEAVTLSTRNQATEKVQKQELDANASSDSNKAGILLKNLSFSYEVGEERALSDISFSLKEGESLGIIGGTGSGKSTLISLICGFYADYEGEIFLWGKNLRDYSKRELRESIAYVPQKAVLFSGTLKENLLWRKKEAKDEELWKALEIAQGKDFVEEKGEGLDLPVSIEGKNFSGGQRQRLSIARALVGDSKLLILDDSASALDMLTERKLRTALEGYQGEKSLLVISQRVSSIRHFPKILVLDQGKLIGLGSHQELMENCSVYQEICASQKQGKEA</sequence>
<dbReference type="SUPFAM" id="SSF90123">
    <property type="entry name" value="ABC transporter transmembrane region"/>
    <property type="match status" value="1"/>
</dbReference>
<dbReference type="GO" id="GO:0005524">
    <property type="term" value="F:ATP binding"/>
    <property type="evidence" value="ECO:0007669"/>
    <property type="project" value="UniProtKB-KW"/>
</dbReference>
<dbReference type="PANTHER" id="PTHR43394:SF1">
    <property type="entry name" value="ATP-BINDING CASSETTE SUB-FAMILY B MEMBER 10, MITOCHONDRIAL"/>
    <property type="match status" value="1"/>
</dbReference>
<dbReference type="GO" id="GO:0016887">
    <property type="term" value="F:ATP hydrolysis activity"/>
    <property type="evidence" value="ECO:0007669"/>
    <property type="project" value="InterPro"/>
</dbReference>
<evidence type="ECO:0000259" key="11">
    <source>
        <dbReference type="PROSITE" id="PS50929"/>
    </source>
</evidence>
<evidence type="ECO:0000256" key="4">
    <source>
        <dbReference type="ARBA" id="ARBA00022692"/>
    </source>
</evidence>
<evidence type="ECO:0000256" key="5">
    <source>
        <dbReference type="ARBA" id="ARBA00022741"/>
    </source>
</evidence>
<dbReference type="PROSITE" id="PS00211">
    <property type="entry name" value="ABC_TRANSPORTER_1"/>
    <property type="match status" value="1"/>
</dbReference>
<keyword evidence="2" id="KW-0813">Transport</keyword>
<comment type="subcellular location">
    <subcellularLocation>
        <location evidence="1">Cell membrane</location>
        <topology evidence="1">Multi-pass membrane protein</topology>
    </subcellularLocation>
</comment>
<dbReference type="InterPro" id="IPR003593">
    <property type="entry name" value="AAA+_ATPase"/>
</dbReference>
<dbReference type="InterPro" id="IPR039421">
    <property type="entry name" value="Type_1_exporter"/>
</dbReference>
<dbReference type="InterPro" id="IPR003439">
    <property type="entry name" value="ABC_transporter-like_ATP-bd"/>
</dbReference>
<dbReference type="InterPro" id="IPR027417">
    <property type="entry name" value="P-loop_NTPase"/>
</dbReference>
<dbReference type="InterPro" id="IPR011527">
    <property type="entry name" value="ABC1_TM_dom"/>
</dbReference>
<feature type="domain" description="ABC transporter" evidence="10">
    <location>
        <begin position="356"/>
        <end position="591"/>
    </location>
</feature>
<evidence type="ECO:0000313" key="12">
    <source>
        <dbReference type="EMBL" id="MBB6041971.1"/>
    </source>
</evidence>
<evidence type="ECO:0000256" key="6">
    <source>
        <dbReference type="ARBA" id="ARBA00022840"/>
    </source>
</evidence>
<evidence type="ECO:0000256" key="8">
    <source>
        <dbReference type="ARBA" id="ARBA00023136"/>
    </source>
</evidence>
<keyword evidence="5" id="KW-0547">Nucleotide-binding</keyword>
<evidence type="ECO:0000256" key="7">
    <source>
        <dbReference type="ARBA" id="ARBA00022989"/>
    </source>
</evidence>
<dbReference type="SUPFAM" id="SSF52540">
    <property type="entry name" value="P-loop containing nucleoside triphosphate hydrolases"/>
    <property type="match status" value="1"/>
</dbReference>
<feature type="transmembrane region" description="Helical" evidence="9">
    <location>
        <begin position="52"/>
        <end position="77"/>
    </location>
</feature>
<dbReference type="CDD" id="cd18548">
    <property type="entry name" value="ABC_6TM_Tm287_like"/>
    <property type="match status" value="1"/>
</dbReference>
<organism evidence="12 13">
    <name type="scientific">Oribacterium sinus</name>
    <dbReference type="NCBI Taxonomy" id="237576"/>
    <lineage>
        <taxon>Bacteria</taxon>
        <taxon>Bacillati</taxon>
        <taxon>Bacillota</taxon>
        <taxon>Clostridia</taxon>
        <taxon>Lachnospirales</taxon>
        <taxon>Lachnospiraceae</taxon>
        <taxon>Oribacterium</taxon>
    </lineage>
</organism>
<dbReference type="InterPro" id="IPR036640">
    <property type="entry name" value="ABC1_TM_sf"/>
</dbReference>
<dbReference type="Gene3D" id="3.40.50.300">
    <property type="entry name" value="P-loop containing nucleotide triphosphate hydrolases"/>
    <property type="match status" value="1"/>
</dbReference>
<evidence type="ECO:0000313" key="13">
    <source>
        <dbReference type="Proteomes" id="UP000522163"/>
    </source>
</evidence>
<name>A0A7W9SIC5_9FIRM</name>
<dbReference type="CDD" id="cd03228">
    <property type="entry name" value="ABCC_MRP_Like"/>
    <property type="match status" value="1"/>
</dbReference>
<dbReference type="PROSITE" id="PS50893">
    <property type="entry name" value="ABC_TRANSPORTER_2"/>
    <property type="match status" value="1"/>
</dbReference>
<dbReference type="EMBL" id="JACHHH010000010">
    <property type="protein sequence ID" value="MBB6041971.1"/>
    <property type="molecule type" value="Genomic_DNA"/>
</dbReference>